<comment type="caution">
    <text evidence="1">The sequence shown here is derived from an EMBL/GenBank/DDBJ whole genome shotgun (WGS) entry which is preliminary data.</text>
</comment>
<sequence>MSRKEGNKGFIVFACKDSFIPDSVKMSHAVKEMPMVLPINIKSERDKQSIIKEMEAHDISEYLVFENDQEVQVISYVNTLLVNLPESTIVVKFEFTK</sequence>
<dbReference type="EMBL" id="JAYGIL010000027">
    <property type="protein sequence ID" value="MEA5404895.1"/>
    <property type="molecule type" value="Genomic_DNA"/>
</dbReference>
<organism evidence="1 2">
    <name type="scientific">Arcicella gelida</name>
    <dbReference type="NCBI Taxonomy" id="2984195"/>
    <lineage>
        <taxon>Bacteria</taxon>
        <taxon>Pseudomonadati</taxon>
        <taxon>Bacteroidota</taxon>
        <taxon>Cytophagia</taxon>
        <taxon>Cytophagales</taxon>
        <taxon>Flectobacillaceae</taxon>
        <taxon>Arcicella</taxon>
    </lineage>
</organism>
<accession>A0ABU5S907</accession>
<protein>
    <submittedName>
        <fullName evidence="1">Uncharacterized protein</fullName>
    </submittedName>
</protein>
<evidence type="ECO:0000313" key="1">
    <source>
        <dbReference type="EMBL" id="MEA5404895.1"/>
    </source>
</evidence>
<dbReference type="RefSeq" id="WP_323698328.1">
    <property type="nucleotide sequence ID" value="NZ_JAYGIL010000027.1"/>
</dbReference>
<name>A0ABU5S907_9BACT</name>
<keyword evidence="2" id="KW-1185">Reference proteome</keyword>
<evidence type="ECO:0000313" key="2">
    <source>
        <dbReference type="Proteomes" id="UP001303899"/>
    </source>
</evidence>
<gene>
    <name evidence="1" type="ORF">VB776_18310</name>
</gene>
<proteinExistence type="predicted"/>
<reference evidence="1 2" key="1">
    <citation type="submission" date="2023-12" db="EMBL/GenBank/DDBJ databases">
        <title>Novel species of the genus Arcicella isolated from rivers.</title>
        <authorList>
            <person name="Lu H."/>
        </authorList>
    </citation>
    <scope>NUCLEOTIDE SEQUENCE [LARGE SCALE GENOMIC DNA]</scope>
    <source>
        <strain evidence="1 2">DC2W</strain>
    </source>
</reference>
<dbReference type="Proteomes" id="UP001303899">
    <property type="component" value="Unassembled WGS sequence"/>
</dbReference>